<reference evidence="2 3" key="1">
    <citation type="submission" date="2020-02" db="EMBL/GenBank/DDBJ databases">
        <authorList>
            <person name="Ferguson B K."/>
        </authorList>
    </citation>
    <scope>NUCLEOTIDE SEQUENCE [LARGE SCALE GENOMIC DNA]</scope>
</reference>
<feature type="compositionally biased region" description="Basic and acidic residues" evidence="1">
    <location>
        <begin position="679"/>
        <end position="706"/>
    </location>
</feature>
<accession>A0A6H5J3X1</accession>
<keyword evidence="3" id="KW-1185">Reference proteome</keyword>
<feature type="region of interest" description="Disordered" evidence="1">
    <location>
        <begin position="524"/>
        <end position="557"/>
    </location>
</feature>
<protein>
    <submittedName>
        <fullName evidence="2">Uncharacterized protein</fullName>
    </submittedName>
</protein>
<name>A0A6H5J3X1_9HYME</name>
<dbReference type="Gene3D" id="3.10.10.10">
    <property type="entry name" value="HIV Type 1 Reverse Transcriptase, subunit A, domain 1"/>
    <property type="match status" value="1"/>
</dbReference>
<dbReference type="Proteomes" id="UP000479190">
    <property type="component" value="Unassembled WGS sequence"/>
</dbReference>
<feature type="region of interest" description="Disordered" evidence="1">
    <location>
        <begin position="668"/>
        <end position="706"/>
    </location>
</feature>
<feature type="region of interest" description="Disordered" evidence="1">
    <location>
        <begin position="1"/>
        <end position="28"/>
    </location>
</feature>
<feature type="compositionally biased region" description="Polar residues" evidence="1">
    <location>
        <begin position="668"/>
        <end position="678"/>
    </location>
</feature>
<feature type="compositionally biased region" description="Basic and acidic residues" evidence="1">
    <location>
        <begin position="16"/>
        <end position="28"/>
    </location>
</feature>
<organism evidence="2 3">
    <name type="scientific">Trichogramma brassicae</name>
    <dbReference type="NCBI Taxonomy" id="86971"/>
    <lineage>
        <taxon>Eukaryota</taxon>
        <taxon>Metazoa</taxon>
        <taxon>Ecdysozoa</taxon>
        <taxon>Arthropoda</taxon>
        <taxon>Hexapoda</taxon>
        <taxon>Insecta</taxon>
        <taxon>Pterygota</taxon>
        <taxon>Neoptera</taxon>
        <taxon>Endopterygota</taxon>
        <taxon>Hymenoptera</taxon>
        <taxon>Apocrita</taxon>
        <taxon>Proctotrupomorpha</taxon>
        <taxon>Chalcidoidea</taxon>
        <taxon>Trichogrammatidae</taxon>
        <taxon>Trichogramma</taxon>
    </lineage>
</organism>
<proteinExistence type="predicted"/>
<feature type="compositionally biased region" description="Basic and acidic residues" evidence="1">
    <location>
        <begin position="546"/>
        <end position="556"/>
    </location>
</feature>
<dbReference type="EMBL" id="CADCXV010001237">
    <property type="protein sequence ID" value="CAB0042879.1"/>
    <property type="molecule type" value="Genomic_DNA"/>
</dbReference>
<evidence type="ECO:0000313" key="3">
    <source>
        <dbReference type="Proteomes" id="UP000479190"/>
    </source>
</evidence>
<gene>
    <name evidence="2" type="ORF">TBRA_LOCUS14467</name>
</gene>
<feature type="compositionally biased region" description="Polar residues" evidence="1">
    <location>
        <begin position="1"/>
        <end position="15"/>
    </location>
</feature>
<dbReference type="AlphaFoldDB" id="A0A6H5J3X1"/>
<sequence>MKLTSAPNSEAQGQRSRPEDSQRTEKTFQKCRHWPWLSLSITALPRSEMQGPLMEAGAKSLLRLFLIYLKSRAPQLKCGAAPPGGRVGSLKSQKMYGGHIGARQFSLASSQPLIASALSGYRSLYVFRIGNIRIAPFLSSNSITRSSLRNEAKFGGSVHSTIVFEILMQPSSHFFRQKTCRAVDSSFCWPDSDRSRFSAAIRLPFRARVHSQCSGVQPSRPEHRPTNGRLNVTRREACSKDNAAIAKVSHLSKVRVVVVSRVGNRCVGCAQLHKRSREKEKYKNMKLSIDLHNKQILLQKDHTDVSLEDKAEIENQIAQLLKHNLIEESYRPFAAPVTLAYKRDEDGTTWIRQSSRRHTDERGNMRSVIIKTISASTNIDCRFCFILIGIVPADSRRTDRRRRDARGRQGPWIRADRSRCRSATTTDRNERERDIRFTCARDCANLGSASRRITRTSSELQVQYSNYAGPDFERHAQVEIDDYCLARCKSRREFEPDTKNIAVGNAAGLDIQRRHAPSVRETKTGVSRRGRYDSDTDNRTSLIASDEQKREAHHQAESLSTNIVIGRKRNCSQAWTKISEARAKFQRLARLQRISSLIGESGELVEKAKSLQATYDNLKPCYGRSSTAESDEHNSATVTSSPCYKCPIDNGTGSKYFDERTSAATDVTSGELSATSNKTDGKLATKAKVRDIENPHVSHLDEHRLK</sequence>
<evidence type="ECO:0000256" key="1">
    <source>
        <dbReference type="SAM" id="MobiDB-lite"/>
    </source>
</evidence>
<evidence type="ECO:0000313" key="2">
    <source>
        <dbReference type="EMBL" id="CAB0042879.1"/>
    </source>
</evidence>